<dbReference type="PROSITE" id="PS50011">
    <property type="entry name" value="PROTEIN_KINASE_DOM"/>
    <property type="match status" value="1"/>
</dbReference>
<dbReference type="PROSITE" id="PS50006">
    <property type="entry name" value="FHA_DOMAIN"/>
    <property type="match status" value="1"/>
</dbReference>
<evidence type="ECO:0000256" key="9">
    <source>
        <dbReference type="SAM" id="MobiDB-lite"/>
    </source>
</evidence>
<evidence type="ECO:0000256" key="6">
    <source>
        <dbReference type="ARBA" id="ARBA00022840"/>
    </source>
</evidence>
<dbReference type="GO" id="GO:0005524">
    <property type="term" value="F:ATP binding"/>
    <property type="evidence" value="ECO:0007669"/>
    <property type="project" value="UniProtKB-KW"/>
</dbReference>
<dbReference type="SMART" id="SM00220">
    <property type="entry name" value="S_TKc"/>
    <property type="match status" value="1"/>
</dbReference>
<comment type="catalytic activity">
    <reaction evidence="7">
        <text>L-threonyl-[protein] + ATP = O-phospho-L-threonyl-[protein] + ADP + H(+)</text>
        <dbReference type="Rhea" id="RHEA:46608"/>
        <dbReference type="Rhea" id="RHEA-COMP:11060"/>
        <dbReference type="Rhea" id="RHEA-COMP:11605"/>
        <dbReference type="ChEBI" id="CHEBI:15378"/>
        <dbReference type="ChEBI" id="CHEBI:30013"/>
        <dbReference type="ChEBI" id="CHEBI:30616"/>
        <dbReference type="ChEBI" id="CHEBI:61977"/>
        <dbReference type="ChEBI" id="CHEBI:456216"/>
        <dbReference type="EC" id="2.7.11.1"/>
    </reaction>
</comment>
<dbReference type="PANTHER" id="PTHR24363">
    <property type="entry name" value="SERINE/THREONINE PROTEIN KINASE"/>
    <property type="match status" value="1"/>
</dbReference>
<dbReference type="GO" id="GO:0004674">
    <property type="term" value="F:protein serine/threonine kinase activity"/>
    <property type="evidence" value="ECO:0007669"/>
    <property type="project" value="UniProtKB-KW"/>
</dbReference>
<keyword evidence="13" id="KW-1185">Reference proteome</keyword>
<gene>
    <name evidence="12" type="ORF">C7B82_15725</name>
</gene>
<evidence type="ECO:0000259" key="10">
    <source>
        <dbReference type="PROSITE" id="PS50006"/>
    </source>
</evidence>
<organism evidence="12 13">
    <name type="scientific">Stenomitos frigidus ULC18</name>
    <dbReference type="NCBI Taxonomy" id="2107698"/>
    <lineage>
        <taxon>Bacteria</taxon>
        <taxon>Bacillati</taxon>
        <taxon>Cyanobacteriota</taxon>
        <taxon>Cyanophyceae</taxon>
        <taxon>Leptolyngbyales</taxon>
        <taxon>Leptolyngbyaceae</taxon>
        <taxon>Stenomitos</taxon>
    </lineage>
</organism>
<dbReference type="SUPFAM" id="SSF49879">
    <property type="entry name" value="SMAD/FHA domain"/>
    <property type="match status" value="1"/>
</dbReference>
<accession>A0A2T1E518</accession>
<keyword evidence="4" id="KW-0547">Nucleotide-binding</keyword>
<proteinExistence type="predicted"/>
<dbReference type="SUPFAM" id="SSF56112">
    <property type="entry name" value="Protein kinase-like (PK-like)"/>
    <property type="match status" value="1"/>
</dbReference>
<dbReference type="InterPro" id="IPR000253">
    <property type="entry name" value="FHA_dom"/>
</dbReference>
<comment type="caution">
    <text evidence="12">The sequence shown here is derived from an EMBL/GenBank/DDBJ whole genome shotgun (WGS) entry which is preliminary data.</text>
</comment>
<dbReference type="InterPro" id="IPR000719">
    <property type="entry name" value="Prot_kinase_dom"/>
</dbReference>
<evidence type="ECO:0000256" key="1">
    <source>
        <dbReference type="ARBA" id="ARBA00012513"/>
    </source>
</evidence>
<comment type="catalytic activity">
    <reaction evidence="8">
        <text>L-seryl-[protein] + ATP = O-phospho-L-seryl-[protein] + ADP + H(+)</text>
        <dbReference type="Rhea" id="RHEA:17989"/>
        <dbReference type="Rhea" id="RHEA-COMP:9863"/>
        <dbReference type="Rhea" id="RHEA-COMP:11604"/>
        <dbReference type="ChEBI" id="CHEBI:15378"/>
        <dbReference type="ChEBI" id="CHEBI:29999"/>
        <dbReference type="ChEBI" id="CHEBI:30616"/>
        <dbReference type="ChEBI" id="CHEBI:83421"/>
        <dbReference type="ChEBI" id="CHEBI:456216"/>
        <dbReference type="EC" id="2.7.11.1"/>
    </reaction>
</comment>
<protein>
    <recommendedName>
        <fullName evidence="1">non-specific serine/threonine protein kinase</fullName>
        <ecNumber evidence="1">2.7.11.1</ecNumber>
    </recommendedName>
</protein>
<evidence type="ECO:0000256" key="7">
    <source>
        <dbReference type="ARBA" id="ARBA00047899"/>
    </source>
</evidence>
<sequence length="470" mass="51811">MITLTLLHPIQSIPVQSWTFEHESVIRIGRSTDNHVILYSAVVSRHHVELREVDSRWEVISLGANGTYVDSKRITQMPIVDSLVIRLARSGPNIQIHVGSLPPDSGKALQGDQTRAQRVKPSLSDVLPADVGRSVQPGGMSLIPNLEIPVTKQPEDDSSPLNHPSGDRRQQATDMSGVNGLPAVVPPADLVSCTHPRAQGNVLFCPDCGEPLQVTQTVGDYQVVKTVRQDPVGMTQLVWRNGQSLVLRTVNPEWQQPDILEAFTQQATQLLTLDHPGLPHFVDFFVNEGKPHLVRRRVYGQSFQQRVGRQGLLTQTEAIATIVQVCDTLDYLHQQSPALLHEDLRPENLIQQTVPAGNITLVGFVSLRSFVAERSEPSLYMAPEQAQGQKTVAADLFALGPILVFLLTGQAPDAFYAQREQGFRFYPEYVPGLATELVTIIRRLTSPQPEDRYATAKEVADALLSVSITA</sequence>
<dbReference type="EC" id="2.7.11.1" evidence="1"/>
<keyword evidence="2 12" id="KW-0723">Serine/threonine-protein kinase</keyword>
<evidence type="ECO:0000313" key="12">
    <source>
        <dbReference type="EMBL" id="PSB27828.1"/>
    </source>
</evidence>
<reference evidence="13" key="1">
    <citation type="submission" date="2018-02" db="EMBL/GenBank/DDBJ databases">
        <authorList>
            <person name="Moore K."/>
            <person name="Momper L."/>
        </authorList>
    </citation>
    <scope>NUCLEOTIDE SEQUENCE [LARGE SCALE GENOMIC DNA]</scope>
    <source>
        <strain evidence="13">ULC18</strain>
    </source>
</reference>
<name>A0A2T1E518_9CYAN</name>
<evidence type="ECO:0000256" key="2">
    <source>
        <dbReference type="ARBA" id="ARBA00022527"/>
    </source>
</evidence>
<dbReference type="Pfam" id="PF00498">
    <property type="entry name" value="FHA"/>
    <property type="match status" value="1"/>
</dbReference>
<reference evidence="12 13" key="2">
    <citation type="submission" date="2018-03" db="EMBL/GenBank/DDBJ databases">
        <title>The ancient ancestry and fast evolution of plastids.</title>
        <authorList>
            <person name="Moore K.R."/>
            <person name="Magnabosco C."/>
            <person name="Momper L."/>
            <person name="Gold D.A."/>
            <person name="Bosak T."/>
            <person name="Fournier G.P."/>
        </authorList>
    </citation>
    <scope>NUCLEOTIDE SEQUENCE [LARGE SCALE GENOMIC DNA]</scope>
    <source>
        <strain evidence="12 13">ULC18</strain>
    </source>
</reference>
<dbReference type="EMBL" id="PVWK01000084">
    <property type="protein sequence ID" value="PSB27828.1"/>
    <property type="molecule type" value="Genomic_DNA"/>
</dbReference>
<keyword evidence="5 12" id="KW-0418">Kinase</keyword>
<evidence type="ECO:0000259" key="11">
    <source>
        <dbReference type="PROSITE" id="PS50011"/>
    </source>
</evidence>
<dbReference type="InterPro" id="IPR011009">
    <property type="entry name" value="Kinase-like_dom_sf"/>
</dbReference>
<dbReference type="Proteomes" id="UP000239576">
    <property type="component" value="Unassembled WGS sequence"/>
</dbReference>
<evidence type="ECO:0000256" key="8">
    <source>
        <dbReference type="ARBA" id="ARBA00048679"/>
    </source>
</evidence>
<dbReference type="Gene3D" id="1.10.510.10">
    <property type="entry name" value="Transferase(Phosphotransferase) domain 1"/>
    <property type="match status" value="1"/>
</dbReference>
<dbReference type="OrthoDB" id="514712at2"/>
<dbReference type="AlphaFoldDB" id="A0A2T1E518"/>
<keyword evidence="6" id="KW-0067">ATP-binding</keyword>
<dbReference type="InterPro" id="IPR008984">
    <property type="entry name" value="SMAD_FHA_dom_sf"/>
</dbReference>
<evidence type="ECO:0000256" key="3">
    <source>
        <dbReference type="ARBA" id="ARBA00022679"/>
    </source>
</evidence>
<dbReference type="Pfam" id="PF00069">
    <property type="entry name" value="Pkinase"/>
    <property type="match status" value="1"/>
</dbReference>
<evidence type="ECO:0000313" key="13">
    <source>
        <dbReference type="Proteomes" id="UP000239576"/>
    </source>
</evidence>
<dbReference type="PANTHER" id="PTHR24363:SF0">
    <property type="entry name" value="SERINE_THREONINE KINASE LIKE DOMAIN CONTAINING 1"/>
    <property type="match status" value="1"/>
</dbReference>
<evidence type="ECO:0000256" key="5">
    <source>
        <dbReference type="ARBA" id="ARBA00022777"/>
    </source>
</evidence>
<feature type="region of interest" description="Disordered" evidence="9">
    <location>
        <begin position="150"/>
        <end position="180"/>
    </location>
</feature>
<evidence type="ECO:0000256" key="4">
    <source>
        <dbReference type="ARBA" id="ARBA00022741"/>
    </source>
</evidence>
<feature type="domain" description="FHA" evidence="10">
    <location>
        <begin position="26"/>
        <end position="74"/>
    </location>
</feature>
<keyword evidence="3" id="KW-0808">Transferase</keyword>
<dbReference type="SMART" id="SM00240">
    <property type="entry name" value="FHA"/>
    <property type="match status" value="1"/>
</dbReference>
<feature type="domain" description="Protein kinase" evidence="11">
    <location>
        <begin position="221"/>
        <end position="464"/>
    </location>
</feature>
<dbReference type="Gene3D" id="2.60.200.20">
    <property type="match status" value="1"/>
</dbReference>